<feature type="transmembrane region" description="Helical" evidence="11">
    <location>
        <begin position="391"/>
        <end position="410"/>
    </location>
</feature>
<evidence type="ECO:0000313" key="14">
    <source>
        <dbReference type="Proteomes" id="UP000256388"/>
    </source>
</evidence>
<dbReference type="Pfam" id="PF03379">
    <property type="entry name" value="CcmB"/>
    <property type="match status" value="1"/>
</dbReference>
<sequence>MEPTDTLLHIQGLSKRYQFRRVFANLDMELARGEWVLICGPNGAGKSTLLRLIAGLEKAQVGSLTSVAARIGYLSHASGLYEDLSPRENLEFFAKIFRLENGPQRAAELLEQFGLTERRDDPVRSLSRGMIRRLSIALAVLHQPDLLLLDEPFSGLDYDAQLALLDLLKGIQAQGCTIVLTTHEFSLEEALDFRLLYLHKGKLIHDQRCRAFAEARDIYQNAMRAGQKETKKTKPPTEKTPQARLNTPASHPPYRLRDYLAQVWAVAQKDLRTEMRTRELLNFMLLFGLSAILIFSFAFNLMSNAVRNFIPGMLWTALIFTGFLGLSKAVNRDFANQSMDVLRIAPLEPSAIYLGKLLGIFIVQLSVAVVLLLAALILFNTALLQPAMATALSSGILGLAASGTLLATLVERTRSREMLLPVLLMPVLIPLLIACVQVTQDAAAGLALVESLAWYRLIFIYNIIMVSVGMLTYGSTIEN</sequence>
<evidence type="ECO:0000256" key="6">
    <source>
        <dbReference type="ARBA" id="ARBA00022748"/>
    </source>
</evidence>
<dbReference type="InterPro" id="IPR003439">
    <property type="entry name" value="ABC_transporter-like_ATP-bd"/>
</dbReference>
<keyword evidence="6" id="KW-0201">Cytochrome c-type biogenesis</keyword>
<evidence type="ECO:0000256" key="2">
    <source>
        <dbReference type="ARBA" id="ARBA00010544"/>
    </source>
</evidence>
<evidence type="ECO:0000256" key="3">
    <source>
        <dbReference type="ARBA" id="ARBA00022448"/>
    </source>
</evidence>
<dbReference type="Pfam" id="PF00005">
    <property type="entry name" value="ABC_tran"/>
    <property type="match status" value="1"/>
</dbReference>
<protein>
    <submittedName>
        <fullName evidence="13">Heme ABC exporter ATP-binding subunit CcmA/heme exporter protein CcmB,TIGR01190</fullName>
    </submittedName>
</protein>
<keyword evidence="4 11" id="KW-0812">Transmembrane</keyword>
<accession>A0A347ZQQ8</accession>
<keyword evidence="3" id="KW-0813">Transport</keyword>
<dbReference type="InterPro" id="IPR027417">
    <property type="entry name" value="P-loop_NTPase"/>
</dbReference>
<proteinExistence type="inferred from homology"/>
<dbReference type="GO" id="GO:0017004">
    <property type="term" value="P:cytochrome complex assembly"/>
    <property type="evidence" value="ECO:0007669"/>
    <property type="project" value="UniProtKB-KW"/>
</dbReference>
<evidence type="ECO:0000256" key="8">
    <source>
        <dbReference type="ARBA" id="ARBA00022989"/>
    </source>
</evidence>
<dbReference type="InterPro" id="IPR005895">
    <property type="entry name" value="ABC_transptr_haem_export_CcmA"/>
</dbReference>
<reference evidence="13 14" key="1">
    <citation type="submission" date="2018-08" db="EMBL/GenBank/DDBJ databases">
        <title>Genomic Encyclopedia of Type Strains, Phase IV (KMG-IV): sequencing the most valuable type-strain genomes for metagenomic binning, comparative biology and taxonomic classification.</title>
        <authorList>
            <person name="Goeker M."/>
        </authorList>
    </citation>
    <scope>NUCLEOTIDE SEQUENCE [LARGE SCALE GENOMIC DNA]</scope>
    <source>
        <strain evidence="13 14">DSM 23923</strain>
    </source>
</reference>
<evidence type="ECO:0000259" key="12">
    <source>
        <dbReference type="PROSITE" id="PS50893"/>
    </source>
</evidence>
<dbReference type="GO" id="GO:0005524">
    <property type="term" value="F:ATP binding"/>
    <property type="evidence" value="ECO:0007669"/>
    <property type="project" value="UniProtKB-KW"/>
</dbReference>
<dbReference type="NCBIfam" id="TIGR01189">
    <property type="entry name" value="ccmA"/>
    <property type="match status" value="1"/>
</dbReference>
<feature type="region of interest" description="Disordered" evidence="10">
    <location>
        <begin position="225"/>
        <end position="248"/>
    </location>
</feature>
<dbReference type="PANTHER" id="PTHR42939">
    <property type="entry name" value="ABC TRANSPORTER ATP-BINDING PROTEIN ALBC-RELATED"/>
    <property type="match status" value="1"/>
</dbReference>
<dbReference type="AlphaFoldDB" id="A0A347ZQQ8"/>
<feature type="transmembrane region" description="Helical" evidence="11">
    <location>
        <begin position="422"/>
        <end position="440"/>
    </location>
</feature>
<dbReference type="OrthoDB" id="9804819at2"/>
<feature type="transmembrane region" description="Helical" evidence="11">
    <location>
        <begin position="351"/>
        <end position="379"/>
    </location>
</feature>
<dbReference type="InterPro" id="IPR003544">
    <property type="entry name" value="Cyt_c_biogenesis_CcmB"/>
</dbReference>
<dbReference type="PROSITE" id="PS50893">
    <property type="entry name" value="ABC_TRANSPORTER_2"/>
    <property type="match status" value="1"/>
</dbReference>
<evidence type="ECO:0000256" key="11">
    <source>
        <dbReference type="SAM" id="Phobius"/>
    </source>
</evidence>
<dbReference type="PANTHER" id="PTHR42939:SF1">
    <property type="entry name" value="ABC TRANSPORTER ATP-BINDING PROTEIN ALBC-RELATED"/>
    <property type="match status" value="1"/>
</dbReference>
<dbReference type="RefSeq" id="WP_116224921.1">
    <property type="nucleotide sequence ID" value="NZ_AP018437.1"/>
</dbReference>
<gene>
    <name evidence="13" type="ORF">DFR64_1698</name>
</gene>
<dbReference type="SMART" id="SM00382">
    <property type="entry name" value="AAA"/>
    <property type="match status" value="1"/>
</dbReference>
<dbReference type="Gene3D" id="3.40.50.300">
    <property type="entry name" value="P-loop containing nucleotide triphosphate hydrolases"/>
    <property type="match status" value="1"/>
</dbReference>
<comment type="caution">
    <text evidence="13">The sequence shown here is derived from an EMBL/GenBank/DDBJ whole genome shotgun (WGS) entry which is preliminary data.</text>
</comment>
<evidence type="ECO:0000256" key="7">
    <source>
        <dbReference type="ARBA" id="ARBA00022840"/>
    </source>
</evidence>
<feature type="compositionally biased region" description="Basic and acidic residues" evidence="10">
    <location>
        <begin position="226"/>
        <end position="237"/>
    </location>
</feature>
<keyword evidence="9 11" id="KW-0472">Membrane</keyword>
<evidence type="ECO:0000256" key="9">
    <source>
        <dbReference type="ARBA" id="ARBA00023136"/>
    </source>
</evidence>
<keyword evidence="7 13" id="KW-0067">ATP-binding</keyword>
<dbReference type="InterPro" id="IPR003593">
    <property type="entry name" value="AAA+_ATPase"/>
</dbReference>
<feature type="transmembrane region" description="Helical" evidence="11">
    <location>
        <begin position="452"/>
        <end position="473"/>
    </location>
</feature>
<feature type="domain" description="ABC transporter" evidence="12">
    <location>
        <begin position="8"/>
        <end position="225"/>
    </location>
</feature>
<name>A0A347ZQQ8_9CHLR</name>
<evidence type="ECO:0000313" key="13">
    <source>
        <dbReference type="EMBL" id="REG11805.1"/>
    </source>
</evidence>
<dbReference type="InterPro" id="IPR051782">
    <property type="entry name" value="ABC_Transporter_VariousFunc"/>
</dbReference>
<evidence type="ECO:0000256" key="5">
    <source>
        <dbReference type="ARBA" id="ARBA00022741"/>
    </source>
</evidence>
<dbReference type="SUPFAM" id="SSF52540">
    <property type="entry name" value="P-loop containing nucleoside triphosphate hydrolases"/>
    <property type="match status" value="1"/>
</dbReference>
<comment type="similarity">
    <text evidence="2">Belongs to the CcmB/CycW/HelB family.</text>
</comment>
<dbReference type="PRINTS" id="PR01414">
    <property type="entry name" value="CCMBBIOGNSIS"/>
</dbReference>
<keyword evidence="14" id="KW-1185">Reference proteome</keyword>
<dbReference type="GO" id="GO:0016020">
    <property type="term" value="C:membrane"/>
    <property type="evidence" value="ECO:0007669"/>
    <property type="project" value="UniProtKB-SubCell"/>
</dbReference>
<dbReference type="GO" id="GO:0016887">
    <property type="term" value="F:ATP hydrolysis activity"/>
    <property type="evidence" value="ECO:0007669"/>
    <property type="project" value="InterPro"/>
</dbReference>
<dbReference type="EMBL" id="QUMS01000001">
    <property type="protein sequence ID" value="REG11805.1"/>
    <property type="molecule type" value="Genomic_DNA"/>
</dbReference>
<keyword evidence="5" id="KW-0547">Nucleotide-binding</keyword>
<feature type="transmembrane region" description="Helical" evidence="11">
    <location>
        <begin position="309"/>
        <end position="330"/>
    </location>
</feature>
<evidence type="ECO:0000256" key="1">
    <source>
        <dbReference type="ARBA" id="ARBA00004141"/>
    </source>
</evidence>
<evidence type="ECO:0000256" key="10">
    <source>
        <dbReference type="SAM" id="MobiDB-lite"/>
    </source>
</evidence>
<evidence type="ECO:0000256" key="4">
    <source>
        <dbReference type="ARBA" id="ARBA00022692"/>
    </source>
</evidence>
<organism evidence="13 14">
    <name type="scientific">Pelolinea submarina</name>
    <dbReference type="NCBI Taxonomy" id="913107"/>
    <lineage>
        <taxon>Bacteria</taxon>
        <taxon>Bacillati</taxon>
        <taxon>Chloroflexota</taxon>
        <taxon>Anaerolineae</taxon>
        <taxon>Anaerolineales</taxon>
        <taxon>Anaerolineaceae</taxon>
        <taxon>Pelolinea</taxon>
    </lineage>
</organism>
<feature type="transmembrane region" description="Helical" evidence="11">
    <location>
        <begin position="280"/>
        <end position="303"/>
    </location>
</feature>
<comment type="subcellular location">
    <subcellularLocation>
        <location evidence="1">Membrane</location>
        <topology evidence="1">Multi-pass membrane protein</topology>
    </subcellularLocation>
</comment>
<dbReference type="GO" id="GO:0015232">
    <property type="term" value="F:heme transmembrane transporter activity"/>
    <property type="evidence" value="ECO:0007669"/>
    <property type="project" value="InterPro"/>
</dbReference>
<dbReference type="Proteomes" id="UP000256388">
    <property type="component" value="Unassembled WGS sequence"/>
</dbReference>
<keyword evidence="8 11" id="KW-1133">Transmembrane helix</keyword>